<protein>
    <submittedName>
        <fullName evidence="1">Uncharacterized protein</fullName>
    </submittedName>
</protein>
<organism evidence="1">
    <name type="scientific">hydrocarbon metagenome</name>
    <dbReference type="NCBI Taxonomy" id="938273"/>
    <lineage>
        <taxon>unclassified sequences</taxon>
        <taxon>metagenomes</taxon>
        <taxon>ecological metagenomes</taxon>
    </lineage>
</organism>
<reference evidence="1" key="1">
    <citation type="journal article" date="2015" name="Proc. Natl. Acad. Sci. U.S.A.">
        <title>Networks of energetic and metabolic interactions define dynamics in microbial communities.</title>
        <authorList>
            <person name="Embree M."/>
            <person name="Liu J.K."/>
            <person name="Al-Bassam M.M."/>
            <person name="Zengler K."/>
        </authorList>
    </citation>
    <scope>NUCLEOTIDE SEQUENCE</scope>
</reference>
<name>A0A0W8FY71_9ZZZZ</name>
<accession>A0A0W8FY71</accession>
<proteinExistence type="predicted"/>
<sequence length="218" mass="24289">MEWKQIDSYTSGNQAIPLDEVLFENLPYASIWGTSSNNLYFGNQRGKVVHWDGNKATVVYNHDSNVQVKDLDGYDENFIVGVGIGMIPPLLAVYYDGTNWNKLPIENDPSLNSVAIVSKNHIYFAGSGIYEMRGGGFSRTYTSGYFMYDIEYNRHNGVTVAAGPFGGVYINNGLEWRNFQGVITSDNNDFVGILLVNNTIFCVGRNDNEAIILIGKNQ</sequence>
<dbReference type="EMBL" id="LNQE01000637">
    <property type="protein sequence ID" value="KUG25630.1"/>
    <property type="molecule type" value="Genomic_DNA"/>
</dbReference>
<gene>
    <name evidence="1" type="ORF">ASZ90_004541</name>
</gene>
<dbReference type="AlphaFoldDB" id="A0A0W8FY71"/>
<comment type="caution">
    <text evidence="1">The sequence shown here is derived from an EMBL/GenBank/DDBJ whole genome shotgun (WGS) entry which is preliminary data.</text>
</comment>
<evidence type="ECO:0000313" key="1">
    <source>
        <dbReference type="EMBL" id="KUG25630.1"/>
    </source>
</evidence>